<accession>A0A8B7Z0I0</accession>
<dbReference type="KEGG" id="aplc:110983376"/>
<dbReference type="GeneID" id="110983376"/>
<dbReference type="RefSeq" id="XP_022098285.1">
    <property type="nucleotide sequence ID" value="XM_022242593.1"/>
</dbReference>
<organism evidence="1 2">
    <name type="scientific">Acanthaster planci</name>
    <name type="common">Crown-of-thorns starfish</name>
    <dbReference type="NCBI Taxonomy" id="133434"/>
    <lineage>
        <taxon>Eukaryota</taxon>
        <taxon>Metazoa</taxon>
        <taxon>Echinodermata</taxon>
        <taxon>Eleutherozoa</taxon>
        <taxon>Asterozoa</taxon>
        <taxon>Asteroidea</taxon>
        <taxon>Valvatacea</taxon>
        <taxon>Valvatida</taxon>
        <taxon>Acanthasteridae</taxon>
        <taxon>Acanthaster</taxon>
    </lineage>
</organism>
<protein>
    <submittedName>
        <fullName evidence="2">Estradiol 17-beta-dehydrogenase 1-like</fullName>
    </submittedName>
</protein>
<dbReference type="OrthoDB" id="9104691at2759"/>
<dbReference type="AlphaFoldDB" id="A0A8B7Z0I0"/>
<dbReference type="InterPro" id="IPR036291">
    <property type="entry name" value="NAD(P)-bd_dom_sf"/>
</dbReference>
<keyword evidence="1" id="KW-1185">Reference proteome</keyword>
<dbReference type="Proteomes" id="UP000694845">
    <property type="component" value="Unplaced"/>
</dbReference>
<gene>
    <name evidence="2" type="primary">LOC110983376</name>
</gene>
<reference evidence="2" key="1">
    <citation type="submission" date="2025-08" db="UniProtKB">
        <authorList>
            <consortium name="RefSeq"/>
        </authorList>
    </citation>
    <scope>IDENTIFICATION</scope>
</reference>
<sequence length="139" mass="15269">MLVWAPFQSLNSASKFALEGLSKSLAPVLRKAYNIRVSILEPSAVSAPSLVEARSSRAFLDNLCAGWGQVPKDLFLDYFQKDLGPAMHASCTPEEVAQLLEDIVSSQDPHLRYQTNDKAAVKLVDPTGNSILKFFQAMQ</sequence>
<dbReference type="Gene3D" id="3.40.50.720">
    <property type="entry name" value="NAD(P)-binding Rossmann-like Domain"/>
    <property type="match status" value="1"/>
</dbReference>
<dbReference type="SUPFAM" id="SSF51735">
    <property type="entry name" value="NAD(P)-binding Rossmann-fold domains"/>
    <property type="match status" value="1"/>
</dbReference>
<evidence type="ECO:0000313" key="2">
    <source>
        <dbReference type="RefSeq" id="XP_022098285.1"/>
    </source>
</evidence>
<evidence type="ECO:0000313" key="1">
    <source>
        <dbReference type="Proteomes" id="UP000694845"/>
    </source>
</evidence>
<name>A0A8B7Z0I0_ACAPL</name>
<proteinExistence type="predicted"/>